<protein>
    <submittedName>
        <fullName evidence="2">(northern house mosquito) hypothetical protein</fullName>
    </submittedName>
</protein>
<accession>A0A8D8HU69</accession>
<dbReference type="EMBL" id="HBUE01329239">
    <property type="protein sequence ID" value="CAG6592401.1"/>
    <property type="molecule type" value="Transcribed_RNA"/>
</dbReference>
<feature type="region of interest" description="Disordered" evidence="1">
    <location>
        <begin position="1"/>
        <end position="126"/>
    </location>
</feature>
<organism evidence="2">
    <name type="scientific">Culex pipiens</name>
    <name type="common">House mosquito</name>
    <dbReference type="NCBI Taxonomy" id="7175"/>
    <lineage>
        <taxon>Eukaryota</taxon>
        <taxon>Metazoa</taxon>
        <taxon>Ecdysozoa</taxon>
        <taxon>Arthropoda</taxon>
        <taxon>Hexapoda</taxon>
        <taxon>Insecta</taxon>
        <taxon>Pterygota</taxon>
        <taxon>Neoptera</taxon>
        <taxon>Endopterygota</taxon>
        <taxon>Diptera</taxon>
        <taxon>Nematocera</taxon>
        <taxon>Culicoidea</taxon>
        <taxon>Culicidae</taxon>
        <taxon>Culicinae</taxon>
        <taxon>Culicini</taxon>
        <taxon>Culex</taxon>
        <taxon>Culex</taxon>
    </lineage>
</organism>
<evidence type="ECO:0000256" key="1">
    <source>
        <dbReference type="SAM" id="MobiDB-lite"/>
    </source>
</evidence>
<feature type="compositionally biased region" description="Basic and acidic residues" evidence="1">
    <location>
        <begin position="73"/>
        <end position="87"/>
    </location>
</feature>
<name>A0A8D8HU69_CULPI</name>
<dbReference type="AlphaFoldDB" id="A0A8D8HU69"/>
<dbReference type="EMBL" id="HBUE01222570">
    <property type="protein sequence ID" value="CAG6540332.1"/>
    <property type="molecule type" value="Transcribed_RNA"/>
</dbReference>
<proteinExistence type="predicted"/>
<sequence>MVVAASISQFAVGRNQKRIIPRKKNGRKPKHHLRSAGLCHQDQQMEGPGGLLGDRRQHHPLLRVPGRPGKGHPAAEGDQSGRREKAPRQRGRNRGKREAAVGVAAMQSHDGHQGHVRRLWGRFAPG</sequence>
<feature type="compositionally biased region" description="Basic residues" evidence="1">
    <location>
        <begin position="15"/>
        <end position="34"/>
    </location>
</feature>
<reference evidence="2" key="1">
    <citation type="submission" date="2021-05" db="EMBL/GenBank/DDBJ databases">
        <authorList>
            <person name="Alioto T."/>
            <person name="Alioto T."/>
            <person name="Gomez Garrido J."/>
        </authorList>
    </citation>
    <scope>NUCLEOTIDE SEQUENCE</scope>
</reference>
<evidence type="ECO:0000313" key="2">
    <source>
        <dbReference type="EMBL" id="CAG6540332.1"/>
    </source>
</evidence>